<feature type="domain" description="FAF" evidence="3">
    <location>
        <begin position="62"/>
        <end position="120"/>
    </location>
</feature>
<evidence type="ECO:0000259" key="3">
    <source>
        <dbReference type="Pfam" id="PF11250"/>
    </source>
</evidence>
<dbReference type="Pfam" id="PF11250">
    <property type="entry name" value="FAF"/>
    <property type="match status" value="1"/>
</dbReference>
<gene>
    <name evidence="4" type="ORF">RIF29_11840</name>
</gene>
<dbReference type="Proteomes" id="UP001372338">
    <property type="component" value="Unassembled WGS sequence"/>
</dbReference>
<comment type="similarity">
    <text evidence="1">Belongs to the fantastic four family.</text>
</comment>
<name>A0AAN9P0J6_CROPI</name>
<dbReference type="InterPro" id="IPR021410">
    <property type="entry name" value="FAF"/>
</dbReference>
<evidence type="ECO:0000256" key="2">
    <source>
        <dbReference type="SAM" id="MobiDB-lite"/>
    </source>
</evidence>
<dbReference type="PANTHER" id="PTHR33155">
    <property type="entry name" value="FANTASTIC FOUR-LIKE PROTEIN (DUF3049)"/>
    <property type="match status" value="1"/>
</dbReference>
<evidence type="ECO:0000313" key="5">
    <source>
        <dbReference type="Proteomes" id="UP001372338"/>
    </source>
</evidence>
<dbReference type="EMBL" id="JAYWIO010000002">
    <property type="protein sequence ID" value="KAK7282785.1"/>
    <property type="molecule type" value="Genomic_DNA"/>
</dbReference>
<organism evidence="4 5">
    <name type="scientific">Crotalaria pallida</name>
    <name type="common">Smooth rattlebox</name>
    <name type="synonym">Crotalaria striata</name>
    <dbReference type="NCBI Taxonomy" id="3830"/>
    <lineage>
        <taxon>Eukaryota</taxon>
        <taxon>Viridiplantae</taxon>
        <taxon>Streptophyta</taxon>
        <taxon>Embryophyta</taxon>
        <taxon>Tracheophyta</taxon>
        <taxon>Spermatophyta</taxon>
        <taxon>Magnoliopsida</taxon>
        <taxon>eudicotyledons</taxon>
        <taxon>Gunneridae</taxon>
        <taxon>Pentapetalae</taxon>
        <taxon>rosids</taxon>
        <taxon>fabids</taxon>
        <taxon>Fabales</taxon>
        <taxon>Fabaceae</taxon>
        <taxon>Papilionoideae</taxon>
        <taxon>50 kb inversion clade</taxon>
        <taxon>genistoids sensu lato</taxon>
        <taxon>core genistoids</taxon>
        <taxon>Crotalarieae</taxon>
        <taxon>Crotalaria</taxon>
    </lineage>
</organism>
<feature type="region of interest" description="Disordered" evidence="2">
    <location>
        <begin position="35"/>
        <end position="71"/>
    </location>
</feature>
<evidence type="ECO:0000313" key="4">
    <source>
        <dbReference type="EMBL" id="KAK7282785.1"/>
    </source>
</evidence>
<feature type="compositionally biased region" description="Low complexity" evidence="2">
    <location>
        <begin position="35"/>
        <end position="52"/>
    </location>
</feature>
<protein>
    <recommendedName>
        <fullName evidence="3">FAF domain-containing protein</fullName>
    </recommendedName>
</protein>
<keyword evidence="5" id="KW-1185">Reference proteome</keyword>
<dbReference type="AlphaFoldDB" id="A0AAN9P0J6"/>
<proteinExistence type="inferred from homology"/>
<dbReference type="InterPro" id="IPR046431">
    <property type="entry name" value="FAF_dom"/>
</dbReference>
<sequence>MKSNNFAFPLNNEEYIGNESCIDLQTDIEVVNNNNCSSETSNNNNNNNVVKSGNKKKEEKREFPPTIPLLAGGTHSNNMPWILKRYYTSDGRLVLKEEKVENHHECFQAHRANGRLTLKLASSIPLE</sequence>
<reference evidence="4 5" key="1">
    <citation type="submission" date="2024-01" db="EMBL/GenBank/DDBJ databases">
        <title>The genomes of 5 underutilized Papilionoideae crops provide insights into root nodulation and disease resistanc.</title>
        <authorList>
            <person name="Yuan L."/>
        </authorList>
    </citation>
    <scope>NUCLEOTIDE SEQUENCE [LARGE SCALE GENOMIC DNA]</scope>
    <source>
        <strain evidence="4">ZHUSHIDOU_FW_LH</strain>
        <tissue evidence="4">Leaf</tissue>
    </source>
</reference>
<dbReference type="PANTHER" id="PTHR33155:SF17">
    <property type="entry name" value="F2E2.18-RELATED"/>
    <property type="match status" value="1"/>
</dbReference>
<evidence type="ECO:0000256" key="1">
    <source>
        <dbReference type="ARBA" id="ARBA00008690"/>
    </source>
</evidence>
<comment type="caution">
    <text evidence="4">The sequence shown here is derived from an EMBL/GenBank/DDBJ whole genome shotgun (WGS) entry which is preliminary data.</text>
</comment>
<accession>A0AAN9P0J6</accession>